<dbReference type="EMBL" id="JBJUIK010000007">
    <property type="protein sequence ID" value="KAL3522690.1"/>
    <property type="molecule type" value="Genomic_DNA"/>
</dbReference>
<reference evidence="1 2" key="1">
    <citation type="submission" date="2024-11" db="EMBL/GenBank/DDBJ databases">
        <title>A near-complete genome assembly of Cinchona calisaya.</title>
        <authorList>
            <person name="Lian D.C."/>
            <person name="Zhao X.W."/>
            <person name="Wei L."/>
        </authorList>
    </citation>
    <scope>NUCLEOTIDE SEQUENCE [LARGE SCALE GENOMIC DNA]</scope>
    <source>
        <tissue evidence="1">Nenye</tissue>
    </source>
</reference>
<evidence type="ECO:0000313" key="1">
    <source>
        <dbReference type="EMBL" id="KAL3522690.1"/>
    </source>
</evidence>
<gene>
    <name evidence="1" type="ORF">ACH5RR_015524</name>
</gene>
<dbReference type="AlphaFoldDB" id="A0ABD2ZWV2"/>
<evidence type="ECO:0000313" key="2">
    <source>
        <dbReference type="Proteomes" id="UP001630127"/>
    </source>
</evidence>
<proteinExistence type="predicted"/>
<protein>
    <submittedName>
        <fullName evidence="1">Uncharacterized protein</fullName>
    </submittedName>
</protein>
<sequence length="105" mass="11068">MESITHTNRSRPQLLTMLEQRLPLPVPFLVVVASIRQSEMENDMVSTTSATVGAITSTIVAFGGLALAVDAHGDFANTDSSAPKHGAAITPRCNSTAHTHLLGSQ</sequence>
<organism evidence="1 2">
    <name type="scientific">Cinchona calisaya</name>
    <dbReference type="NCBI Taxonomy" id="153742"/>
    <lineage>
        <taxon>Eukaryota</taxon>
        <taxon>Viridiplantae</taxon>
        <taxon>Streptophyta</taxon>
        <taxon>Embryophyta</taxon>
        <taxon>Tracheophyta</taxon>
        <taxon>Spermatophyta</taxon>
        <taxon>Magnoliopsida</taxon>
        <taxon>eudicotyledons</taxon>
        <taxon>Gunneridae</taxon>
        <taxon>Pentapetalae</taxon>
        <taxon>asterids</taxon>
        <taxon>lamiids</taxon>
        <taxon>Gentianales</taxon>
        <taxon>Rubiaceae</taxon>
        <taxon>Cinchonoideae</taxon>
        <taxon>Cinchoneae</taxon>
        <taxon>Cinchona</taxon>
    </lineage>
</organism>
<keyword evidence="2" id="KW-1185">Reference proteome</keyword>
<accession>A0ABD2ZWV2</accession>
<name>A0ABD2ZWV2_9GENT</name>
<dbReference type="Proteomes" id="UP001630127">
    <property type="component" value="Unassembled WGS sequence"/>
</dbReference>
<comment type="caution">
    <text evidence="1">The sequence shown here is derived from an EMBL/GenBank/DDBJ whole genome shotgun (WGS) entry which is preliminary data.</text>
</comment>